<accession>A0A7S3Q0V5</accession>
<gene>
    <name evidence="3" type="ORF">CDEB00056_LOCUS7062</name>
</gene>
<feature type="signal peptide" evidence="2">
    <location>
        <begin position="1"/>
        <end position="17"/>
    </location>
</feature>
<evidence type="ECO:0000256" key="1">
    <source>
        <dbReference type="SAM" id="MobiDB-lite"/>
    </source>
</evidence>
<evidence type="ECO:0000256" key="2">
    <source>
        <dbReference type="SAM" id="SignalP"/>
    </source>
</evidence>
<feature type="region of interest" description="Disordered" evidence="1">
    <location>
        <begin position="213"/>
        <end position="234"/>
    </location>
</feature>
<organism evidence="3">
    <name type="scientific">Chaetoceros debilis</name>
    <dbReference type="NCBI Taxonomy" id="122233"/>
    <lineage>
        <taxon>Eukaryota</taxon>
        <taxon>Sar</taxon>
        <taxon>Stramenopiles</taxon>
        <taxon>Ochrophyta</taxon>
        <taxon>Bacillariophyta</taxon>
        <taxon>Coscinodiscophyceae</taxon>
        <taxon>Chaetocerotophycidae</taxon>
        <taxon>Chaetocerotales</taxon>
        <taxon>Chaetocerotaceae</taxon>
        <taxon>Chaetoceros</taxon>
    </lineage>
</organism>
<dbReference type="EMBL" id="HBIO01009200">
    <property type="protein sequence ID" value="CAE0462221.1"/>
    <property type="molecule type" value="Transcribed_RNA"/>
</dbReference>
<proteinExistence type="predicted"/>
<sequence length="378" mass="41387">MLLRTSYLLTALATTSAFVVSPQFQAAKSHERTKRIHLSTTSQSKNSKVLQKNIFLEAPRSQIAATTQQISTSTSTSLYSTKSNESKQGITSTLISQLAIVALKLRLATQSGISCQVNASSRSLLLSSTPSIGPVTVRGKNWGSPLGLLTCRAIEAKVETCKLDMNSMVKRRKLVLTQPAEGKAMVALDGVDFGNFLTHPLLLGQSPTLSSGHYYNTNSHENNTDEAENDHVNGSGKQFEFQKEGIKIEHETGTVIFYGTCMGENWRCNLTRSNSPQGGNKKAIVTVSHMMNENSDSNEEPTSTLELLDIDAISMELSMIMSQFFNNIVFELDGTFLTFQDFKIHNKRKSYDGGTALPTLLMALGITVKKFPSPGLEF</sequence>
<dbReference type="AlphaFoldDB" id="A0A7S3Q0V5"/>
<name>A0A7S3Q0V5_9STRA</name>
<reference evidence="3" key="1">
    <citation type="submission" date="2021-01" db="EMBL/GenBank/DDBJ databases">
        <authorList>
            <person name="Corre E."/>
            <person name="Pelletier E."/>
            <person name="Niang G."/>
            <person name="Scheremetjew M."/>
            <person name="Finn R."/>
            <person name="Kale V."/>
            <person name="Holt S."/>
            <person name="Cochrane G."/>
            <person name="Meng A."/>
            <person name="Brown T."/>
            <person name="Cohen L."/>
        </authorList>
    </citation>
    <scope>NUCLEOTIDE SEQUENCE</scope>
    <source>
        <strain evidence="3">MM31A-1</strain>
    </source>
</reference>
<protein>
    <recommendedName>
        <fullName evidence="4">Altered inheritance of mitochondria protein 24, mitochondrial</fullName>
    </recommendedName>
</protein>
<feature type="chain" id="PRO_5031527735" description="Altered inheritance of mitochondria protein 24, mitochondrial" evidence="2">
    <location>
        <begin position="18"/>
        <end position="378"/>
    </location>
</feature>
<evidence type="ECO:0008006" key="4">
    <source>
        <dbReference type="Google" id="ProtNLM"/>
    </source>
</evidence>
<evidence type="ECO:0000313" key="3">
    <source>
        <dbReference type="EMBL" id="CAE0462221.1"/>
    </source>
</evidence>
<keyword evidence="2" id="KW-0732">Signal</keyword>